<dbReference type="AlphaFoldDB" id="A0A9N8H9E3"/>
<evidence type="ECO:0000256" key="1">
    <source>
        <dbReference type="ARBA" id="ARBA00022679"/>
    </source>
</evidence>
<name>A0A9N8H9E3_9STRA</name>
<organism evidence="6 7">
    <name type="scientific">Seminavis robusta</name>
    <dbReference type="NCBI Taxonomy" id="568900"/>
    <lineage>
        <taxon>Eukaryota</taxon>
        <taxon>Sar</taxon>
        <taxon>Stramenopiles</taxon>
        <taxon>Ochrophyta</taxon>
        <taxon>Bacillariophyta</taxon>
        <taxon>Bacillariophyceae</taxon>
        <taxon>Bacillariophycidae</taxon>
        <taxon>Naviculales</taxon>
        <taxon>Naviculaceae</taxon>
        <taxon>Seminavis</taxon>
    </lineage>
</organism>
<keyword evidence="7" id="KW-1185">Reference proteome</keyword>
<dbReference type="CDD" id="cd11296">
    <property type="entry name" value="O-FucT_like"/>
    <property type="match status" value="2"/>
</dbReference>
<dbReference type="Gene3D" id="3.40.50.11350">
    <property type="match status" value="2"/>
</dbReference>
<dbReference type="OrthoDB" id="1882547at2759"/>
<keyword evidence="1" id="KW-0808">Transferase</keyword>
<feature type="compositionally biased region" description="Polar residues" evidence="4">
    <location>
        <begin position="108"/>
        <end position="127"/>
    </location>
</feature>
<keyword evidence="5" id="KW-1133">Transmembrane helix</keyword>
<keyword evidence="2" id="KW-0294">Fucose metabolism</keyword>
<accession>A0A9N8H9E3</accession>
<keyword evidence="3" id="KW-0119">Carbohydrate metabolism</keyword>
<dbReference type="EMBL" id="CAICTM010000271">
    <property type="protein sequence ID" value="CAB9506603.1"/>
    <property type="molecule type" value="Genomic_DNA"/>
</dbReference>
<dbReference type="GO" id="GO:0016740">
    <property type="term" value="F:transferase activity"/>
    <property type="evidence" value="ECO:0007669"/>
    <property type="project" value="UniProtKB-KW"/>
</dbReference>
<protein>
    <submittedName>
        <fullName evidence="6">GDP-fucose protein O-fucosyltransferase</fullName>
    </submittedName>
</protein>
<proteinExistence type="predicted"/>
<evidence type="ECO:0000256" key="3">
    <source>
        <dbReference type="ARBA" id="ARBA00023277"/>
    </source>
</evidence>
<evidence type="ECO:0000313" key="6">
    <source>
        <dbReference type="EMBL" id="CAB9506603.1"/>
    </source>
</evidence>
<dbReference type="Proteomes" id="UP001153069">
    <property type="component" value="Unassembled WGS sequence"/>
</dbReference>
<feature type="region of interest" description="Disordered" evidence="4">
    <location>
        <begin position="104"/>
        <end position="155"/>
    </location>
</feature>
<keyword evidence="5" id="KW-0472">Membrane</keyword>
<dbReference type="PANTHER" id="PTHR31469">
    <property type="entry name" value="OS07G0633600 PROTEIN"/>
    <property type="match status" value="1"/>
</dbReference>
<evidence type="ECO:0000256" key="5">
    <source>
        <dbReference type="SAM" id="Phobius"/>
    </source>
</evidence>
<dbReference type="GO" id="GO:0006004">
    <property type="term" value="P:fucose metabolic process"/>
    <property type="evidence" value="ECO:0007669"/>
    <property type="project" value="UniProtKB-KW"/>
</dbReference>
<gene>
    <name evidence="6" type="ORF">SEMRO_272_G104910.1</name>
</gene>
<dbReference type="InterPro" id="IPR019378">
    <property type="entry name" value="GDP-Fuc_O-FucTrfase"/>
</dbReference>
<evidence type="ECO:0000256" key="4">
    <source>
        <dbReference type="SAM" id="MobiDB-lite"/>
    </source>
</evidence>
<feature type="region of interest" description="Disordered" evidence="4">
    <location>
        <begin position="1"/>
        <end position="35"/>
    </location>
</feature>
<dbReference type="PANTHER" id="PTHR31469:SF8">
    <property type="entry name" value="OS07G0641000 PROTEIN"/>
    <property type="match status" value="1"/>
</dbReference>
<feature type="compositionally biased region" description="Polar residues" evidence="4">
    <location>
        <begin position="20"/>
        <end position="32"/>
    </location>
</feature>
<dbReference type="Pfam" id="PF10250">
    <property type="entry name" value="O-FucT"/>
    <property type="match status" value="2"/>
</dbReference>
<dbReference type="FunFam" id="3.40.50.11350:FF:000014">
    <property type="entry name" value="Uncharacterized protein"/>
    <property type="match status" value="2"/>
</dbReference>
<evidence type="ECO:0000313" key="7">
    <source>
        <dbReference type="Proteomes" id="UP001153069"/>
    </source>
</evidence>
<dbReference type="Gene3D" id="3.40.50.11340">
    <property type="match status" value="2"/>
</dbReference>
<reference evidence="6" key="1">
    <citation type="submission" date="2020-06" db="EMBL/GenBank/DDBJ databases">
        <authorList>
            <consortium name="Plant Systems Biology data submission"/>
        </authorList>
    </citation>
    <scope>NUCLEOTIDE SEQUENCE</scope>
    <source>
        <strain evidence="6">D6</strain>
    </source>
</reference>
<feature type="transmembrane region" description="Helical" evidence="5">
    <location>
        <begin position="44"/>
        <end position="65"/>
    </location>
</feature>
<sequence length="1156" mass="132728">MMPFAHPSQRSRYRSARSVRPQSMNGGSNPGSISGAGKWSKAKMTFFVGAVLAVAGITVVPIFILEGSYSYKRISSNHLHPSKMLHLGEAIQREMAQKLHNNHLLPASSDTDQNSNTVEEGHPNQQPEGDLLDHDNEQQEGEEPPSPLTRGVNRVPMSKTPALIGARRGHIQCDVPIEDEDRIVYWNERQGDRDQAFVSPFVLPTANQEYYITFQPDRGGWNNIRMSMEILFVIASATGRTLVLPPRVPLYLLGHGKAGAKSFGDFFPLDNPDLMSKVKVISMKQFIEKESPKWEGLSDDERQKLLQVSELCLHHDGDEIDCQILHKQLRNRGHQPQIKPSENCFVFDLDVLQSGDPEKLSDDRHLEVDRFCGGHRTPVFYDKTLQSIPFIHWDAGCDGLANTKEDQAKCFRLLQHFYTFIYFTDPKVDNYYKRFVRDFLHYKDPVYCAAAKVIQAVQKEADKLNVPWSTWHVRRGDLQYKKVKIPAEEWWENTKEAWRPGELIYIATDERDKSFFDPVRKQNHPVRFLDDYWDMAGIGKLDGSYVGMVDTIVASQGRAFAGTWFSTFTGYINRLRGYMGKSMKDSWYSFLPRKEVMREFTFPDGNYPAREWQIGWLGIDTDEHDFVEHGVPADDIHDKAVLRLQLPDAPKESKEAQKESIKFKKIDFAVSDLKPDVGFREKPVARLVAGRPMDETPAVKGASRAHVECEINVDSLAYWNDPQSERDQNFQSPFAVQGDTKYITFAPDRGGWNNIRMCMEIIFVIAAVTGRTLVLPPKAPLYLLNKDSKSKHRGFADFFPLHTAEFQKRVKVITMEEFVKREGGPDGRLPIPDGKQKAVEGAADVCDRNPRSEISCDLVYDYLISAGHSPMIRAKDSCVVFDEDAYNGRDLTAENKAIVKKRCGERAPTYWDNKLQDNVLIHFRASEKEYRLLAHFYGMIYITNPAIDHYYKRFVRDFLHYHDSIYCAAGKIVKALQAEGEKRGFLADDEGGGGYSALHVRRGDLQYKKVKIPAEEWYENTKEVWRPGEILYIATDERNKTFFDPIKEHNDIRFLDDYFEMAGLKDLDPNYMGMIDTIVASRGRAFAGTWFSTFSGYINRLRGYHGMSMMDSWYSWLQRKDALHKWEEVDHFAYAFEWPDCWVGIDADVWPSRDKF</sequence>
<evidence type="ECO:0000256" key="2">
    <source>
        <dbReference type="ARBA" id="ARBA00023253"/>
    </source>
</evidence>
<keyword evidence="5" id="KW-0812">Transmembrane</keyword>
<comment type="caution">
    <text evidence="6">The sequence shown here is derived from an EMBL/GenBank/DDBJ whole genome shotgun (WGS) entry which is preliminary data.</text>
</comment>